<dbReference type="GO" id="GO:0005737">
    <property type="term" value="C:cytoplasm"/>
    <property type="evidence" value="ECO:0007669"/>
    <property type="project" value="TreeGrafter"/>
</dbReference>
<protein>
    <recommendedName>
        <fullName evidence="2">Aminopeptidase N-like N-terminal domain-containing protein</fullName>
    </recommendedName>
</protein>
<dbReference type="Pfam" id="PF17900">
    <property type="entry name" value="Peptidase_M1_N"/>
    <property type="match status" value="1"/>
</dbReference>
<feature type="chain" id="PRO_5003406829" description="Aminopeptidase N-like N-terminal domain-containing protein" evidence="1">
    <location>
        <begin position="17"/>
        <end position="218"/>
    </location>
</feature>
<evidence type="ECO:0000256" key="1">
    <source>
        <dbReference type="SAM" id="SignalP"/>
    </source>
</evidence>
<gene>
    <name evidence="3" type="ORF">CAEBREN_32091</name>
</gene>
<accession>G0PE73</accession>
<dbReference type="InterPro" id="IPR050344">
    <property type="entry name" value="Peptidase_M1_aminopeptidases"/>
</dbReference>
<evidence type="ECO:0000313" key="4">
    <source>
        <dbReference type="Proteomes" id="UP000008068"/>
    </source>
</evidence>
<reference evidence="4" key="1">
    <citation type="submission" date="2011-07" db="EMBL/GenBank/DDBJ databases">
        <authorList>
            <consortium name="Caenorhabditis brenneri Sequencing and Analysis Consortium"/>
            <person name="Wilson R.K."/>
        </authorList>
    </citation>
    <scope>NUCLEOTIDE SEQUENCE [LARGE SCALE GENOMIC DNA]</scope>
    <source>
        <strain evidence="4">PB2801</strain>
    </source>
</reference>
<dbReference type="AlphaFoldDB" id="G0PE73"/>
<dbReference type="InterPro" id="IPR001930">
    <property type="entry name" value="Peptidase_M1"/>
</dbReference>
<dbReference type="GO" id="GO:0070006">
    <property type="term" value="F:metalloaminopeptidase activity"/>
    <property type="evidence" value="ECO:0007669"/>
    <property type="project" value="TreeGrafter"/>
</dbReference>
<dbReference type="SUPFAM" id="SSF63737">
    <property type="entry name" value="Leukotriene A4 hydrolase N-terminal domain"/>
    <property type="match status" value="1"/>
</dbReference>
<keyword evidence="1" id="KW-0732">Signal</keyword>
<dbReference type="PANTHER" id="PTHR11533:SF257">
    <property type="entry name" value="PEPTIDASE_M1 DOMAIN-CONTAINING PROTEIN"/>
    <property type="match status" value="1"/>
</dbReference>
<dbReference type="FunFam" id="2.60.40.1730:FF:000041">
    <property type="entry name" value="Protein CBG19917"/>
    <property type="match status" value="1"/>
</dbReference>
<dbReference type="EMBL" id="GL380307">
    <property type="protein sequence ID" value="EGT52818.1"/>
    <property type="molecule type" value="Genomic_DNA"/>
</dbReference>
<dbReference type="GO" id="GO:0005615">
    <property type="term" value="C:extracellular space"/>
    <property type="evidence" value="ECO:0007669"/>
    <property type="project" value="TreeGrafter"/>
</dbReference>
<dbReference type="GO" id="GO:0006508">
    <property type="term" value="P:proteolysis"/>
    <property type="evidence" value="ECO:0007669"/>
    <property type="project" value="InterPro"/>
</dbReference>
<feature type="signal peptide" evidence="1">
    <location>
        <begin position="1"/>
        <end position="16"/>
    </location>
</feature>
<evidence type="ECO:0000259" key="2">
    <source>
        <dbReference type="Pfam" id="PF17900"/>
    </source>
</evidence>
<evidence type="ECO:0000313" key="3">
    <source>
        <dbReference type="EMBL" id="EGT52818.1"/>
    </source>
</evidence>
<dbReference type="InterPro" id="IPR042097">
    <property type="entry name" value="Aminopeptidase_N-like_N_sf"/>
</dbReference>
<sequence length="218" mass="25028">MKLLLFLLLLFQNSFSWPHHIIPLSYDLLFKLPIHEFNGFTGSMVLHFNLSSLSDNITLDAVDLHSFRNISLIRSADLTEPSLKSIKILKETVEFKFEKSLFPGQYLLTIGEYNGRIGNASEALFERKKPLLYTTHLQPNHARRLFPCIDHPAVKALFRLSIVHPTDTVAQSNTIAMDVHVENRKWQRTIFQATPLLPAYLVAFSVMPDSNLQNRLEQ</sequence>
<proteinExistence type="predicted"/>
<dbReference type="GO" id="GO:0043171">
    <property type="term" value="P:peptide catabolic process"/>
    <property type="evidence" value="ECO:0007669"/>
    <property type="project" value="TreeGrafter"/>
</dbReference>
<dbReference type="GO" id="GO:0008270">
    <property type="term" value="F:zinc ion binding"/>
    <property type="evidence" value="ECO:0007669"/>
    <property type="project" value="TreeGrafter"/>
</dbReference>
<dbReference type="OrthoDB" id="8182982at2759"/>
<dbReference type="STRING" id="135651.G0PE73"/>
<dbReference type="HOGENOM" id="CLU_110389_0_0_1"/>
<dbReference type="PRINTS" id="PR00756">
    <property type="entry name" value="ALADIPTASE"/>
</dbReference>
<dbReference type="Proteomes" id="UP000008068">
    <property type="component" value="Unassembled WGS sequence"/>
</dbReference>
<dbReference type="GO" id="GO:0016020">
    <property type="term" value="C:membrane"/>
    <property type="evidence" value="ECO:0007669"/>
    <property type="project" value="TreeGrafter"/>
</dbReference>
<keyword evidence="4" id="KW-1185">Reference proteome</keyword>
<dbReference type="Gene3D" id="2.60.40.1730">
    <property type="entry name" value="tricorn interacting facor f3 domain"/>
    <property type="match status" value="1"/>
</dbReference>
<feature type="domain" description="Aminopeptidase N-like N-terminal" evidence="2">
    <location>
        <begin position="23"/>
        <end position="201"/>
    </location>
</feature>
<dbReference type="eggNOG" id="KOG1046">
    <property type="taxonomic scope" value="Eukaryota"/>
</dbReference>
<name>G0PE73_CAEBE</name>
<dbReference type="PANTHER" id="PTHR11533">
    <property type="entry name" value="PROTEASE M1 ZINC METALLOPROTEASE"/>
    <property type="match status" value="1"/>
</dbReference>
<dbReference type="GO" id="GO:0042277">
    <property type="term" value="F:peptide binding"/>
    <property type="evidence" value="ECO:0007669"/>
    <property type="project" value="TreeGrafter"/>
</dbReference>
<organism evidence="4">
    <name type="scientific">Caenorhabditis brenneri</name>
    <name type="common">Nematode worm</name>
    <dbReference type="NCBI Taxonomy" id="135651"/>
    <lineage>
        <taxon>Eukaryota</taxon>
        <taxon>Metazoa</taxon>
        <taxon>Ecdysozoa</taxon>
        <taxon>Nematoda</taxon>
        <taxon>Chromadorea</taxon>
        <taxon>Rhabditida</taxon>
        <taxon>Rhabditina</taxon>
        <taxon>Rhabditomorpha</taxon>
        <taxon>Rhabditoidea</taxon>
        <taxon>Rhabditidae</taxon>
        <taxon>Peloderinae</taxon>
        <taxon>Caenorhabditis</taxon>
    </lineage>
</organism>
<dbReference type="InParanoid" id="G0PE73"/>
<dbReference type="InterPro" id="IPR045357">
    <property type="entry name" value="Aminopeptidase_N-like_N"/>
</dbReference>